<dbReference type="EMBL" id="CAJOBH010102589">
    <property type="protein sequence ID" value="CAF4620733.1"/>
    <property type="molecule type" value="Genomic_DNA"/>
</dbReference>
<dbReference type="Proteomes" id="UP000681720">
    <property type="component" value="Unassembled WGS sequence"/>
</dbReference>
<organism evidence="1 4">
    <name type="scientific">Rotaria magnacalcarata</name>
    <dbReference type="NCBI Taxonomy" id="392030"/>
    <lineage>
        <taxon>Eukaryota</taxon>
        <taxon>Metazoa</taxon>
        <taxon>Spiralia</taxon>
        <taxon>Gnathifera</taxon>
        <taxon>Rotifera</taxon>
        <taxon>Eurotatoria</taxon>
        <taxon>Bdelloidea</taxon>
        <taxon>Philodinida</taxon>
        <taxon>Philodinidae</taxon>
        <taxon>Rotaria</taxon>
    </lineage>
</organism>
<comment type="caution">
    <text evidence="1">The sequence shown here is derived from an EMBL/GenBank/DDBJ whole genome shotgun (WGS) entry which is preliminary data.</text>
</comment>
<evidence type="ECO:0000313" key="2">
    <source>
        <dbReference type="EMBL" id="CAF4620733.1"/>
    </source>
</evidence>
<reference evidence="1" key="1">
    <citation type="submission" date="2021-02" db="EMBL/GenBank/DDBJ databases">
        <authorList>
            <person name="Nowell W R."/>
        </authorList>
    </citation>
    <scope>NUCLEOTIDE SEQUENCE</scope>
</reference>
<sequence>GHVFTDKYETIPIVLGCRRVIGRHSSTTIERYIEFELKRLSIKQEQLVSITTDNGSDIKKATSTLKF</sequence>
<accession>A0A8S2YBR5</accession>
<evidence type="ECO:0000313" key="4">
    <source>
        <dbReference type="Proteomes" id="UP000681720"/>
    </source>
</evidence>
<dbReference type="AlphaFoldDB" id="A0A8S2YBR5"/>
<dbReference type="EMBL" id="CAJOBI010132132">
    <property type="protein sequence ID" value="CAF4729564.1"/>
    <property type="molecule type" value="Genomic_DNA"/>
</dbReference>
<feature type="non-terminal residue" evidence="1">
    <location>
        <position position="1"/>
    </location>
</feature>
<feature type="non-terminal residue" evidence="1">
    <location>
        <position position="67"/>
    </location>
</feature>
<protein>
    <submittedName>
        <fullName evidence="1">Uncharacterized protein</fullName>
    </submittedName>
</protein>
<dbReference type="Proteomes" id="UP000681967">
    <property type="component" value="Unassembled WGS sequence"/>
</dbReference>
<dbReference type="EMBL" id="CAJOBJ010092945">
    <property type="protein sequence ID" value="CAF4551322.1"/>
    <property type="molecule type" value="Genomic_DNA"/>
</dbReference>
<evidence type="ECO:0000313" key="3">
    <source>
        <dbReference type="EMBL" id="CAF4729564.1"/>
    </source>
</evidence>
<dbReference type="Proteomes" id="UP000676336">
    <property type="component" value="Unassembled WGS sequence"/>
</dbReference>
<name>A0A8S2YBR5_9BILA</name>
<proteinExistence type="predicted"/>
<gene>
    <name evidence="2" type="ORF">BYL167_LOCUS40949</name>
    <name evidence="1" type="ORF">GIL414_LOCUS36851</name>
    <name evidence="3" type="ORF">SMN809_LOCUS44205</name>
</gene>
<evidence type="ECO:0000313" key="1">
    <source>
        <dbReference type="EMBL" id="CAF4551322.1"/>
    </source>
</evidence>